<sequence length="303" mass="33608">MSLGRFFTLNTGAKIPTIGFGTWQSKPDEVYNAVKVAIATGYRHIDAAYAYGNEKEVGAAIRDSGIPREKLFITTKLWVTYARPELVPAALDESLTNLGLDYVDLYLMHWPMALAPGQGLLIPRHPDGSRFHDTEVGGDFTKTYRAMEKLVETGKTRAIGVANFSTFNIDKLLKNSSIVPAVNQVELHPYLPQWKLLEHCASKGIHVTAYSPLGSTGSPLQSEPVIAEIAQRHGKTFAQVLISWAAQRGTSVIPKSVTAHRIESNFQDFILPEADFNAINEVSKQHKSQRFIEPDWGVEVFDK</sequence>
<dbReference type="InterPro" id="IPR020471">
    <property type="entry name" value="AKR"/>
</dbReference>
<gene>
    <name evidence="1" type="ORF">BC936DRAFT_148259</name>
</gene>
<dbReference type="Gene3D" id="3.20.20.100">
    <property type="entry name" value="NADP-dependent oxidoreductase domain"/>
    <property type="match status" value="1"/>
</dbReference>
<evidence type="ECO:0000313" key="2">
    <source>
        <dbReference type="Proteomes" id="UP000268093"/>
    </source>
</evidence>
<evidence type="ECO:0000313" key="1">
    <source>
        <dbReference type="EMBL" id="RUP45371.1"/>
    </source>
</evidence>
<dbReference type="OrthoDB" id="416253at2759"/>
<dbReference type="PANTHER" id="PTHR11732">
    <property type="entry name" value="ALDO/KETO REDUCTASE"/>
    <property type="match status" value="1"/>
</dbReference>
<dbReference type="PROSITE" id="PS00798">
    <property type="entry name" value="ALDOKETO_REDUCTASE_1"/>
    <property type="match status" value="1"/>
</dbReference>
<dbReference type="SUPFAM" id="SSF51430">
    <property type="entry name" value="NAD(P)-linked oxidoreductase"/>
    <property type="match status" value="1"/>
</dbReference>
<accession>A0A433D3H8</accession>
<dbReference type="InterPro" id="IPR036812">
    <property type="entry name" value="NAD(P)_OxRdtase_dom_sf"/>
</dbReference>
<proteinExistence type="predicted"/>
<dbReference type="GO" id="GO:0016616">
    <property type="term" value="F:oxidoreductase activity, acting on the CH-OH group of donors, NAD or NADP as acceptor"/>
    <property type="evidence" value="ECO:0007669"/>
    <property type="project" value="UniProtKB-ARBA"/>
</dbReference>
<dbReference type="FunFam" id="3.20.20.100:FF:000002">
    <property type="entry name" value="2,5-diketo-D-gluconic acid reductase A"/>
    <property type="match status" value="1"/>
</dbReference>
<dbReference type="Proteomes" id="UP000268093">
    <property type="component" value="Unassembled WGS sequence"/>
</dbReference>
<protein>
    <submittedName>
        <fullName evidence="1">NADP-dependent oxidoreductase domain-containing protein</fullName>
    </submittedName>
</protein>
<name>A0A433D3H8_9FUNG</name>
<dbReference type="AlphaFoldDB" id="A0A433D3H8"/>
<dbReference type="EMBL" id="RBNI01007395">
    <property type="protein sequence ID" value="RUP45371.1"/>
    <property type="molecule type" value="Genomic_DNA"/>
</dbReference>
<dbReference type="PRINTS" id="PR00069">
    <property type="entry name" value="ALDKETRDTASE"/>
</dbReference>
<dbReference type="InterPro" id="IPR023210">
    <property type="entry name" value="NADP_OxRdtase_dom"/>
</dbReference>
<keyword evidence="2" id="KW-1185">Reference proteome</keyword>
<dbReference type="InterPro" id="IPR018170">
    <property type="entry name" value="Aldo/ket_reductase_CS"/>
</dbReference>
<organism evidence="1 2">
    <name type="scientific">Jimgerdemannia flammicorona</name>
    <dbReference type="NCBI Taxonomy" id="994334"/>
    <lineage>
        <taxon>Eukaryota</taxon>
        <taxon>Fungi</taxon>
        <taxon>Fungi incertae sedis</taxon>
        <taxon>Mucoromycota</taxon>
        <taxon>Mucoromycotina</taxon>
        <taxon>Endogonomycetes</taxon>
        <taxon>Endogonales</taxon>
        <taxon>Endogonaceae</taxon>
        <taxon>Jimgerdemannia</taxon>
    </lineage>
</organism>
<comment type="caution">
    <text evidence="1">The sequence shown here is derived from an EMBL/GenBank/DDBJ whole genome shotgun (WGS) entry which is preliminary data.</text>
</comment>
<dbReference type="PIRSF" id="PIRSF000097">
    <property type="entry name" value="AKR"/>
    <property type="match status" value="1"/>
</dbReference>
<dbReference type="Pfam" id="PF00248">
    <property type="entry name" value="Aldo_ket_red"/>
    <property type="match status" value="1"/>
</dbReference>
<reference evidence="1 2" key="1">
    <citation type="journal article" date="2018" name="New Phytol.">
        <title>Phylogenomics of Endogonaceae and evolution of mycorrhizas within Mucoromycota.</title>
        <authorList>
            <person name="Chang Y."/>
            <person name="Desiro A."/>
            <person name="Na H."/>
            <person name="Sandor L."/>
            <person name="Lipzen A."/>
            <person name="Clum A."/>
            <person name="Barry K."/>
            <person name="Grigoriev I.V."/>
            <person name="Martin F.M."/>
            <person name="Stajich J.E."/>
            <person name="Smith M.E."/>
            <person name="Bonito G."/>
            <person name="Spatafora J.W."/>
        </authorList>
    </citation>
    <scope>NUCLEOTIDE SEQUENCE [LARGE SCALE GENOMIC DNA]</scope>
    <source>
        <strain evidence="1 2">GMNB39</strain>
    </source>
</reference>